<reference evidence="5 6" key="1">
    <citation type="submission" date="2024-05" db="EMBL/GenBank/DDBJ databases">
        <title>Sphingomonas sp. HF-S3 16S ribosomal RNA gene Genome sequencing and assembly.</title>
        <authorList>
            <person name="Lee H."/>
        </authorList>
    </citation>
    <scope>NUCLEOTIDE SEQUENCE [LARGE SCALE GENOMIC DNA]</scope>
    <source>
        <strain evidence="5 6">HF-S3</strain>
    </source>
</reference>
<evidence type="ECO:0000256" key="3">
    <source>
        <dbReference type="SAM" id="SignalP"/>
    </source>
</evidence>
<dbReference type="InterPro" id="IPR001375">
    <property type="entry name" value="Peptidase_S9_cat"/>
</dbReference>
<evidence type="ECO:0000256" key="2">
    <source>
        <dbReference type="ARBA" id="ARBA00022825"/>
    </source>
</evidence>
<feature type="domain" description="Peptidase S9 prolyl oligopeptidase catalytic" evidence="4">
    <location>
        <begin position="508"/>
        <end position="668"/>
    </location>
</feature>
<dbReference type="InterPro" id="IPR053536">
    <property type="entry name" value="Lasso_peptide_isopeptidase"/>
</dbReference>
<name>A0ABV0B7K2_9SPHN</name>
<keyword evidence="2" id="KW-0720">Serine protease</keyword>
<comment type="caution">
    <text evidence="5">The sequence shown here is derived from an EMBL/GenBank/DDBJ whole genome shotgun (WGS) entry which is preliminary data.</text>
</comment>
<dbReference type="NCBIfam" id="NF033523">
    <property type="entry name" value="lasso_peptidase"/>
    <property type="match status" value="1"/>
</dbReference>
<proteinExistence type="predicted"/>
<dbReference type="Pfam" id="PF00326">
    <property type="entry name" value="Peptidase_S9"/>
    <property type="match status" value="1"/>
</dbReference>
<evidence type="ECO:0000313" key="6">
    <source>
        <dbReference type="Proteomes" id="UP001427805"/>
    </source>
</evidence>
<feature type="signal peptide" evidence="3">
    <location>
        <begin position="1"/>
        <end position="21"/>
    </location>
</feature>
<dbReference type="PANTHER" id="PTHR42776">
    <property type="entry name" value="SERINE PEPTIDASE S9 FAMILY MEMBER"/>
    <property type="match status" value="1"/>
</dbReference>
<dbReference type="PANTHER" id="PTHR42776:SF27">
    <property type="entry name" value="DIPEPTIDYL PEPTIDASE FAMILY MEMBER 6"/>
    <property type="match status" value="1"/>
</dbReference>
<dbReference type="SUPFAM" id="SSF53474">
    <property type="entry name" value="alpha/beta-Hydrolases"/>
    <property type="match status" value="1"/>
</dbReference>
<keyword evidence="3" id="KW-0732">Signal</keyword>
<dbReference type="EMBL" id="JBDIZK010000001">
    <property type="protein sequence ID" value="MEN3746035.1"/>
    <property type="molecule type" value="Genomic_DNA"/>
</dbReference>
<keyword evidence="6" id="KW-1185">Reference proteome</keyword>
<accession>A0ABV0B7K2</accession>
<dbReference type="Gene3D" id="3.40.50.1820">
    <property type="entry name" value="alpha/beta hydrolase"/>
    <property type="match status" value="1"/>
</dbReference>
<keyword evidence="1" id="KW-0378">Hydrolase</keyword>
<dbReference type="Proteomes" id="UP001427805">
    <property type="component" value="Unassembled WGS sequence"/>
</dbReference>
<dbReference type="Gene3D" id="2.120.10.30">
    <property type="entry name" value="TolB, C-terminal domain"/>
    <property type="match status" value="1"/>
</dbReference>
<dbReference type="InterPro" id="IPR011659">
    <property type="entry name" value="WD40"/>
</dbReference>
<evidence type="ECO:0000259" key="4">
    <source>
        <dbReference type="Pfam" id="PF00326"/>
    </source>
</evidence>
<dbReference type="Pfam" id="PF07676">
    <property type="entry name" value="PD40"/>
    <property type="match status" value="2"/>
</dbReference>
<evidence type="ECO:0000313" key="5">
    <source>
        <dbReference type="EMBL" id="MEN3746035.1"/>
    </source>
</evidence>
<protein>
    <submittedName>
        <fullName evidence="5">Atxe2 family lasso peptide isopeptidase</fullName>
    </submittedName>
</protein>
<gene>
    <name evidence="5" type="ORF">TPR58_02560</name>
</gene>
<dbReference type="RefSeq" id="WP_346245027.1">
    <property type="nucleotide sequence ID" value="NZ_JBDIZK010000001.1"/>
</dbReference>
<dbReference type="InterPro" id="IPR011042">
    <property type="entry name" value="6-blade_b-propeller_TolB-like"/>
</dbReference>
<organism evidence="5 6">
    <name type="scientific">Sphingomonas rustica</name>
    <dbReference type="NCBI Taxonomy" id="3103142"/>
    <lineage>
        <taxon>Bacteria</taxon>
        <taxon>Pseudomonadati</taxon>
        <taxon>Pseudomonadota</taxon>
        <taxon>Alphaproteobacteria</taxon>
        <taxon>Sphingomonadales</taxon>
        <taxon>Sphingomonadaceae</taxon>
        <taxon>Sphingomonas</taxon>
    </lineage>
</organism>
<sequence>MVSLRIALVAASLLAPAAAAAAPDCADLLPSGTNLALRNLFPEDLVRLRDIGPVDPNQQDEGLFSVSPDGSQAAFQLRRGDPATNSFCLAMLVVDLRSGTVPRVIDRGGAFMRVRYDFRGKAGFKTGFTDPITPRWSPDGKWIVYRRRDQGAVQLWQARVDGGGSAAITSSLDDIEDFRFTDDGRGIVYATRPGLREAEAKIDREALSGFHYDDRFAPSASYRPFAPAPIARVASFLDLGSRRVRKATLEEAALLDKPSMREGSWTEVLSDAGDRAWLKIPSDTLYPSRGQLTVTSGSRTIACDAPACADASHPWWAGNSVRFFRREGWAKATTAIYEWKPGLSDARRLYGTDDLFLGCVPAGGTLTCLREGPLQPRRLERLDPVSGHREVLFDPNPEFANFRLGEVERIRSRNSFGIESFADLVLPVGYQRGKRYPLVVVQYVSRGFLRGGTGDDYPIQAFANRGFAVLSFDRPRQVGFESTTDFIEADRINLKDFADRRSVLEGLETAVKVAIERGIADPARIGITGLSDGSSTAGFALLHSKLFAAYAMSSCCWDTNLAMRVGPSAARLFHHMGYPQATDDSPAAKAFWDRIAFSPNARSIRAPILVQVSDDEVLSALQTYTALRELDRPIDMFVFPDEHHVKWQPAHRLAVYTRSIDWFDFWLNGARITGRDEEVARWAAMRETISDAAEKAASAADPHDAVR</sequence>
<feature type="chain" id="PRO_5047261034" evidence="3">
    <location>
        <begin position="22"/>
        <end position="707"/>
    </location>
</feature>
<dbReference type="SUPFAM" id="SSF82171">
    <property type="entry name" value="DPP6 N-terminal domain-like"/>
    <property type="match status" value="1"/>
</dbReference>
<evidence type="ECO:0000256" key="1">
    <source>
        <dbReference type="ARBA" id="ARBA00022801"/>
    </source>
</evidence>
<keyword evidence="2" id="KW-0645">Protease</keyword>
<dbReference type="InterPro" id="IPR029058">
    <property type="entry name" value="AB_hydrolase_fold"/>
</dbReference>